<dbReference type="AlphaFoldDB" id="A0A2K8UCA4"/>
<gene>
    <name evidence="1" type="ORF">THSYN_21330</name>
</gene>
<keyword evidence="2" id="KW-1185">Reference proteome</keyword>
<reference evidence="1 2" key="1">
    <citation type="submission" date="2017-03" db="EMBL/GenBank/DDBJ databases">
        <title>Complete genome sequence of Candidatus 'Thiodictyon syntrophicum' sp. nov. strain Cad16T, a photolithoautotroph purple sulfur bacterium isolated from an alpine meromictic lake.</title>
        <authorList>
            <person name="Luedin S.M."/>
            <person name="Pothier J.F."/>
            <person name="Danza F."/>
            <person name="Storelli N."/>
            <person name="Wittwer M."/>
            <person name="Tonolla M."/>
        </authorList>
    </citation>
    <scope>NUCLEOTIDE SEQUENCE [LARGE SCALE GENOMIC DNA]</scope>
    <source>
        <strain evidence="1 2">Cad16T</strain>
    </source>
</reference>
<sequence>MLFGRRDDWWLAARVTGPTHQFLGLRFAGAPSPRRGVAPDAAQAAEIAAGVARANQALGTAYAVADSEVDPRDDFEAGIYAWLAQTLVERAHAAGVASAPAPKLPEHLRAVYRSG</sequence>
<organism evidence="1 2">
    <name type="scientific">Candidatus Thiodictyon syntrophicum</name>
    <dbReference type="NCBI Taxonomy" id="1166950"/>
    <lineage>
        <taxon>Bacteria</taxon>
        <taxon>Pseudomonadati</taxon>
        <taxon>Pseudomonadota</taxon>
        <taxon>Gammaproteobacteria</taxon>
        <taxon>Chromatiales</taxon>
        <taxon>Chromatiaceae</taxon>
        <taxon>Thiodictyon</taxon>
    </lineage>
</organism>
<dbReference type="RefSeq" id="WP_100920922.1">
    <property type="nucleotide sequence ID" value="NZ_CP020370.1"/>
</dbReference>
<dbReference type="KEGG" id="tsy:THSYN_21330"/>
<accession>A0A2K8UCA4</accession>
<evidence type="ECO:0000313" key="2">
    <source>
        <dbReference type="Proteomes" id="UP000232638"/>
    </source>
</evidence>
<name>A0A2K8UCA4_9GAMM</name>
<proteinExistence type="predicted"/>
<protein>
    <submittedName>
        <fullName evidence="1">Uncharacterized protein</fullName>
    </submittedName>
</protein>
<evidence type="ECO:0000313" key="1">
    <source>
        <dbReference type="EMBL" id="AUB83232.1"/>
    </source>
</evidence>
<dbReference type="EMBL" id="CP020370">
    <property type="protein sequence ID" value="AUB83232.1"/>
    <property type="molecule type" value="Genomic_DNA"/>
</dbReference>
<dbReference type="Proteomes" id="UP000232638">
    <property type="component" value="Chromosome"/>
</dbReference>